<dbReference type="InterPro" id="IPR052017">
    <property type="entry name" value="TSUP"/>
</dbReference>
<accession>A0ABW4Q0K1</accession>
<evidence type="ECO:0000256" key="2">
    <source>
        <dbReference type="ARBA" id="ARBA00009142"/>
    </source>
</evidence>
<evidence type="ECO:0000256" key="8">
    <source>
        <dbReference type="RuleBase" id="RU363041"/>
    </source>
</evidence>
<feature type="transmembrane region" description="Helical" evidence="8">
    <location>
        <begin position="214"/>
        <end position="232"/>
    </location>
</feature>
<evidence type="ECO:0000256" key="6">
    <source>
        <dbReference type="ARBA" id="ARBA00022989"/>
    </source>
</evidence>
<dbReference type="Pfam" id="PF01925">
    <property type="entry name" value="TauE"/>
    <property type="match status" value="1"/>
</dbReference>
<dbReference type="PANTHER" id="PTHR30269">
    <property type="entry name" value="TRANSMEMBRANE PROTEIN YFCA"/>
    <property type="match status" value="1"/>
</dbReference>
<organism evidence="9 10">
    <name type="scientific">Brachybacterium rhamnosum</name>
    <dbReference type="NCBI Taxonomy" id="173361"/>
    <lineage>
        <taxon>Bacteria</taxon>
        <taxon>Bacillati</taxon>
        <taxon>Actinomycetota</taxon>
        <taxon>Actinomycetes</taxon>
        <taxon>Micrococcales</taxon>
        <taxon>Dermabacteraceae</taxon>
        <taxon>Brachybacterium</taxon>
    </lineage>
</organism>
<keyword evidence="3" id="KW-0813">Transport</keyword>
<reference evidence="10" key="1">
    <citation type="journal article" date="2019" name="Int. J. Syst. Evol. Microbiol.">
        <title>The Global Catalogue of Microorganisms (GCM) 10K type strain sequencing project: providing services to taxonomists for standard genome sequencing and annotation.</title>
        <authorList>
            <consortium name="The Broad Institute Genomics Platform"/>
            <consortium name="The Broad Institute Genome Sequencing Center for Infectious Disease"/>
            <person name="Wu L."/>
            <person name="Ma J."/>
        </authorList>
    </citation>
    <scope>NUCLEOTIDE SEQUENCE [LARGE SCALE GENOMIC DNA]</scope>
    <source>
        <strain evidence="10">JCM 11650</strain>
    </source>
</reference>
<sequence length="262" mass="26551">MDPLSLLVLLIMGTLAGAINAAVGSGSLLTLPVLLALGIPPGTAVRTNTIGILFSTIGSVTGYRREIAAEGRALVPLIVTTAVLAATGSVLLLLSPSDALDVVVPVLIVLALLLVVLQKPITRAIAARRAGRVSAEHFGSPYRSPALLAAMGGASVYGGYFTAAQGILYLGVLGAITGRPMGEVNHVKNLASLVVNAAAATVYLVAHVVLGVEIVWIATAAIAVGALLGGYFGAHLAKKLPEGVLRGIIVLVAIVALVRQVL</sequence>
<keyword evidence="6 8" id="KW-1133">Transmembrane helix</keyword>
<gene>
    <name evidence="9" type="ORF">ACFSDA_10690</name>
</gene>
<dbReference type="RefSeq" id="WP_343904564.1">
    <property type="nucleotide sequence ID" value="NZ_BAAAIS010000002.1"/>
</dbReference>
<keyword evidence="5 8" id="KW-0812">Transmembrane</keyword>
<evidence type="ECO:0000256" key="1">
    <source>
        <dbReference type="ARBA" id="ARBA00004651"/>
    </source>
</evidence>
<comment type="subcellular location">
    <subcellularLocation>
        <location evidence="1 8">Cell membrane</location>
        <topology evidence="1 8">Multi-pass membrane protein</topology>
    </subcellularLocation>
</comment>
<comment type="similarity">
    <text evidence="2 8">Belongs to the 4-toluene sulfonate uptake permease (TSUP) (TC 2.A.102) family.</text>
</comment>
<proteinExistence type="inferred from homology"/>
<keyword evidence="7 8" id="KW-0472">Membrane</keyword>
<keyword evidence="4 8" id="KW-1003">Cell membrane</keyword>
<keyword evidence="10" id="KW-1185">Reference proteome</keyword>
<evidence type="ECO:0000313" key="10">
    <source>
        <dbReference type="Proteomes" id="UP001597280"/>
    </source>
</evidence>
<evidence type="ECO:0000256" key="5">
    <source>
        <dbReference type="ARBA" id="ARBA00022692"/>
    </source>
</evidence>
<dbReference type="InterPro" id="IPR002781">
    <property type="entry name" value="TM_pro_TauE-like"/>
</dbReference>
<feature type="transmembrane region" description="Helical" evidence="8">
    <location>
        <begin position="244"/>
        <end position="261"/>
    </location>
</feature>
<dbReference type="PANTHER" id="PTHR30269:SF0">
    <property type="entry name" value="MEMBRANE TRANSPORTER PROTEIN YFCA-RELATED"/>
    <property type="match status" value="1"/>
</dbReference>
<feature type="transmembrane region" description="Helical" evidence="8">
    <location>
        <begin position="189"/>
        <end position="208"/>
    </location>
</feature>
<feature type="transmembrane region" description="Helical" evidence="8">
    <location>
        <begin position="75"/>
        <end position="96"/>
    </location>
</feature>
<feature type="transmembrane region" description="Helical" evidence="8">
    <location>
        <begin position="45"/>
        <end position="63"/>
    </location>
</feature>
<dbReference type="Proteomes" id="UP001597280">
    <property type="component" value="Unassembled WGS sequence"/>
</dbReference>
<evidence type="ECO:0000256" key="4">
    <source>
        <dbReference type="ARBA" id="ARBA00022475"/>
    </source>
</evidence>
<dbReference type="EMBL" id="JBHUFL010000002">
    <property type="protein sequence ID" value="MFD1835540.1"/>
    <property type="molecule type" value="Genomic_DNA"/>
</dbReference>
<evidence type="ECO:0000256" key="7">
    <source>
        <dbReference type="ARBA" id="ARBA00023136"/>
    </source>
</evidence>
<evidence type="ECO:0000313" key="9">
    <source>
        <dbReference type="EMBL" id="MFD1835540.1"/>
    </source>
</evidence>
<evidence type="ECO:0000256" key="3">
    <source>
        <dbReference type="ARBA" id="ARBA00022448"/>
    </source>
</evidence>
<name>A0ABW4Q0K1_9MICO</name>
<comment type="caution">
    <text evidence="9">The sequence shown here is derived from an EMBL/GenBank/DDBJ whole genome shotgun (WGS) entry which is preliminary data.</text>
</comment>
<feature type="transmembrane region" description="Helical" evidence="8">
    <location>
        <begin position="102"/>
        <end position="121"/>
    </location>
</feature>
<protein>
    <recommendedName>
        <fullName evidence="8">Probable membrane transporter protein</fullName>
    </recommendedName>
</protein>